<gene>
    <name evidence="1" type="ORF">A2763_03845</name>
</gene>
<name>A0A1F6CK88_9BACT</name>
<proteinExistence type="predicted"/>
<accession>A0A1F6CK88</accession>
<sequence>MLIILGGFLGSGRKILSRKIAERHGLYFYTIADKKLHSFSVAKDGAIHERIQRAKTDDMRMRIYGRAIAEFPRLRKMYPDVILEDVFHRARPREYFIAEAQKYFDNVIFVWIESDEASVADRLALMKKKGLIDSIETSLHRRRRSMENFEELKPGTLSFYHTKSDDRAAERLWDLIMKHAGDSE</sequence>
<evidence type="ECO:0000313" key="2">
    <source>
        <dbReference type="Proteomes" id="UP000178370"/>
    </source>
</evidence>
<dbReference type="InterPro" id="IPR027417">
    <property type="entry name" value="P-loop_NTPase"/>
</dbReference>
<protein>
    <recommendedName>
        <fullName evidence="3">Dephospho-CoA kinase</fullName>
    </recommendedName>
</protein>
<comment type="caution">
    <text evidence="1">The sequence shown here is derived from an EMBL/GenBank/DDBJ whole genome shotgun (WGS) entry which is preliminary data.</text>
</comment>
<dbReference type="Gene3D" id="3.40.50.300">
    <property type="entry name" value="P-loop containing nucleotide triphosphate hydrolases"/>
    <property type="match status" value="1"/>
</dbReference>
<dbReference type="SUPFAM" id="SSF52540">
    <property type="entry name" value="P-loop containing nucleoside triphosphate hydrolases"/>
    <property type="match status" value="1"/>
</dbReference>
<evidence type="ECO:0000313" key="1">
    <source>
        <dbReference type="EMBL" id="OGG49430.1"/>
    </source>
</evidence>
<dbReference type="Proteomes" id="UP000178370">
    <property type="component" value="Unassembled WGS sequence"/>
</dbReference>
<reference evidence="1 2" key="1">
    <citation type="journal article" date="2016" name="Nat. Commun.">
        <title>Thousands of microbial genomes shed light on interconnected biogeochemical processes in an aquifer system.</title>
        <authorList>
            <person name="Anantharaman K."/>
            <person name="Brown C.T."/>
            <person name="Hug L.A."/>
            <person name="Sharon I."/>
            <person name="Castelle C.J."/>
            <person name="Probst A.J."/>
            <person name="Thomas B.C."/>
            <person name="Singh A."/>
            <person name="Wilkins M.J."/>
            <person name="Karaoz U."/>
            <person name="Brodie E.L."/>
            <person name="Williams K.H."/>
            <person name="Hubbard S.S."/>
            <person name="Banfield J.F."/>
        </authorList>
    </citation>
    <scope>NUCLEOTIDE SEQUENCE [LARGE SCALE GENOMIC DNA]</scope>
</reference>
<dbReference type="EMBL" id="MFKV01000031">
    <property type="protein sequence ID" value="OGG49430.1"/>
    <property type="molecule type" value="Genomic_DNA"/>
</dbReference>
<dbReference type="STRING" id="1798482.A2763_03845"/>
<evidence type="ECO:0008006" key="3">
    <source>
        <dbReference type="Google" id="ProtNLM"/>
    </source>
</evidence>
<dbReference type="AlphaFoldDB" id="A0A1F6CK88"/>
<organism evidence="1 2">
    <name type="scientific">Candidatus Kaiserbacteria bacterium RIFCSPHIGHO2_01_FULL_54_36</name>
    <dbReference type="NCBI Taxonomy" id="1798482"/>
    <lineage>
        <taxon>Bacteria</taxon>
        <taxon>Candidatus Kaiseribacteriota</taxon>
    </lineage>
</organism>